<dbReference type="Gene3D" id="1.25.40.10">
    <property type="entry name" value="Tetratricopeptide repeat domain"/>
    <property type="match status" value="2"/>
</dbReference>
<proteinExistence type="predicted"/>
<organism evidence="1 2">
    <name type="scientific">Poriferisphaera corsica</name>
    <dbReference type="NCBI Taxonomy" id="2528020"/>
    <lineage>
        <taxon>Bacteria</taxon>
        <taxon>Pseudomonadati</taxon>
        <taxon>Planctomycetota</taxon>
        <taxon>Phycisphaerae</taxon>
        <taxon>Phycisphaerales</taxon>
        <taxon>Phycisphaeraceae</taxon>
        <taxon>Poriferisphaera</taxon>
    </lineage>
</organism>
<reference evidence="1 2" key="1">
    <citation type="submission" date="2019-02" db="EMBL/GenBank/DDBJ databases">
        <title>Deep-cultivation of Planctomycetes and their phenomic and genomic characterization uncovers novel biology.</title>
        <authorList>
            <person name="Wiegand S."/>
            <person name="Jogler M."/>
            <person name="Boedeker C."/>
            <person name="Pinto D."/>
            <person name="Vollmers J."/>
            <person name="Rivas-Marin E."/>
            <person name="Kohn T."/>
            <person name="Peeters S.H."/>
            <person name="Heuer A."/>
            <person name="Rast P."/>
            <person name="Oberbeckmann S."/>
            <person name="Bunk B."/>
            <person name="Jeske O."/>
            <person name="Meyerdierks A."/>
            <person name="Storesund J.E."/>
            <person name="Kallscheuer N."/>
            <person name="Luecker S."/>
            <person name="Lage O.M."/>
            <person name="Pohl T."/>
            <person name="Merkel B.J."/>
            <person name="Hornburger P."/>
            <person name="Mueller R.-W."/>
            <person name="Bruemmer F."/>
            <person name="Labrenz M."/>
            <person name="Spormann A.M."/>
            <person name="Op den Camp H."/>
            <person name="Overmann J."/>
            <person name="Amann R."/>
            <person name="Jetten M.S.M."/>
            <person name="Mascher T."/>
            <person name="Medema M.H."/>
            <person name="Devos D.P."/>
            <person name="Kaster A.-K."/>
            <person name="Ovreas L."/>
            <person name="Rohde M."/>
            <person name="Galperin M.Y."/>
            <person name="Jogler C."/>
        </authorList>
    </citation>
    <scope>NUCLEOTIDE SEQUENCE [LARGE SCALE GENOMIC DNA]</scope>
    <source>
        <strain evidence="1 2">KS4</strain>
    </source>
</reference>
<evidence type="ECO:0000313" key="1">
    <source>
        <dbReference type="EMBL" id="QDU34137.1"/>
    </source>
</evidence>
<dbReference type="AlphaFoldDB" id="A0A517YVA1"/>
<accession>A0A517YVA1</accession>
<dbReference type="KEGG" id="pcor:KS4_21990"/>
<dbReference type="SUPFAM" id="SSF48452">
    <property type="entry name" value="TPR-like"/>
    <property type="match status" value="1"/>
</dbReference>
<name>A0A517YVA1_9BACT</name>
<evidence type="ECO:0000313" key="2">
    <source>
        <dbReference type="Proteomes" id="UP000317369"/>
    </source>
</evidence>
<gene>
    <name evidence="1" type="ORF">KS4_21990</name>
</gene>
<sequence length="870" mass="96607">MGYSPITVSQSVFSHLSSQHFVHVLTEAILQKHLGHTPSITQIRAYLALKGIGSVYLRLFSRKRIATLSVALFACLCLTSLNAQTASPPAQTQKQMLASQYAQLASFVLFGQDDVRQDQIIRARILLDLATQLNPDSPNLWLLRAELANLENNPDASIKALRNYLRLVPQDDAAQYDLIIKIVNKEQTIDGRSAKIENILKSKSANQFSKPLRSRLAVYAASSANEMGQRRQALFWLREASSLDESNPDAALLTYQLISDLGATTQQLGSALISLVRTMPYNPQPRLQLAELLMAQGVFTRAAEQYRAAAAMSSETLNPQQVKLWAIATASTGRSDNAIEIIDQYQQFINAQFKIEKQREALMSGGNPGDVGLEQFPSIPLPLELQIAQLAIFSTMDPIDSGDRPQETFDLIKSELLAKAGQGDELAKLDYLWLGAMFKFDVDQVATTLKEFPVDNELAQIARGFIAYDKNDFDSARTSFEAYKETNPYASLGSALVAANPTARTAALQDVVYSGNAITVLLAVHQLQSANAQFKATAVGDAIRRQMDRYTNRLWNADPINDPWVQLFVETAEPQINYLDPINVKLRLKSKAPIDLAMDTPYTVSGKSMLTAQAYVLGQPVPLSPPTIINLKRKLQLAQNDEIDVTYNLTETMFGLFTQNNPQSPIIYNLNAITDPIPSFNGTLVPGIIGLNDSLNSQQILGNNPSKPIIESRTQAATDPNSANYFTSLAYLGTITQVLPSDDPDLNKQQTEDQIAQIINDTYSQADELTKAWLLRFTPVKLLNLENYQFQRVIDNAQRSDSIMVRIMYLATHITDKSDPGFIAALRSENPTIQTYAKAMSDTFQYIDDVRAKAAEEQKKQQQQPKKIDW</sequence>
<evidence type="ECO:0008006" key="3">
    <source>
        <dbReference type="Google" id="ProtNLM"/>
    </source>
</evidence>
<dbReference type="EMBL" id="CP036425">
    <property type="protein sequence ID" value="QDU34137.1"/>
    <property type="molecule type" value="Genomic_DNA"/>
</dbReference>
<dbReference type="InterPro" id="IPR011990">
    <property type="entry name" value="TPR-like_helical_dom_sf"/>
</dbReference>
<protein>
    <recommendedName>
        <fullName evidence="3">Tetratricopeptide repeat protein</fullName>
    </recommendedName>
</protein>
<keyword evidence="2" id="KW-1185">Reference proteome</keyword>
<dbReference type="Proteomes" id="UP000317369">
    <property type="component" value="Chromosome"/>
</dbReference>